<dbReference type="SUPFAM" id="SSF47384">
    <property type="entry name" value="Homodimeric domain of signal transducing histidine kinase"/>
    <property type="match status" value="1"/>
</dbReference>
<dbReference type="PROSITE" id="PS50885">
    <property type="entry name" value="HAMP"/>
    <property type="match status" value="1"/>
</dbReference>
<dbReference type="Gene3D" id="1.10.287.130">
    <property type="match status" value="1"/>
</dbReference>
<dbReference type="InterPro" id="IPR005467">
    <property type="entry name" value="His_kinase_dom"/>
</dbReference>
<evidence type="ECO:0000256" key="7">
    <source>
        <dbReference type="PROSITE-ProRule" id="PRU00169"/>
    </source>
</evidence>
<evidence type="ECO:0000313" key="14">
    <source>
        <dbReference type="Proteomes" id="UP000191931"/>
    </source>
</evidence>
<protein>
    <recommendedName>
        <fullName evidence="3">histidine kinase</fullName>
        <ecNumber evidence="3">2.7.13.3</ecNumber>
    </recommendedName>
</protein>
<dbReference type="CDD" id="cd06225">
    <property type="entry name" value="HAMP"/>
    <property type="match status" value="1"/>
</dbReference>
<keyword evidence="14" id="KW-1185">Reference proteome</keyword>
<keyword evidence="9" id="KW-1133">Transmembrane helix</keyword>
<dbReference type="EMBL" id="FWEV01000032">
    <property type="protein sequence ID" value="SLM28176.1"/>
    <property type="molecule type" value="Genomic_DNA"/>
</dbReference>
<proteinExistence type="predicted"/>
<dbReference type="SMART" id="SM00304">
    <property type="entry name" value="HAMP"/>
    <property type="match status" value="1"/>
</dbReference>
<dbReference type="InterPro" id="IPR011006">
    <property type="entry name" value="CheY-like_superfamily"/>
</dbReference>
<dbReference type="EC" id="2.7.13.3" evidence="3"/>
<dbReference type="InterPro" id="IPR036890">
    <property type="entry name" value="HATPase_C_sf"/>
</dbReference>
<dbReference type="Pfam" id="PF00512">
    <property type="entry name" value="HisKA"/>
    <property type="match status" value="1"/>
</dbReference>
<dbReference type="PANTHER" id="PTHR43065">
    <property type="entry name" value="SENSOR HISTIDINE KINASE"/>
    <property type="match status" value="1"/>
</dbReference>
<dbReference type="Pfam" id="PF00672">
    <property type="entry name" value="HAMP"/>
    <property type="match status" value="1"/>
</dbReference>
<dbReference type="CDD" id="cd00082">
    <property type="entry name" value="HisKA"/>
    <property type="match status" value="1"/>
</dbReference>
<dbReference type="SMART" id="SM00448">
    <property type="entry name" value="REC"/>
    <property type="match status" value="1"/>
</dbReference>
<keyword evidence="9" id="KW-0472">Membrane</keyword>
<feature type="domain" description="Histidine kinase" evidence="10">
    <location>
        <begin position="468"/>
        <end position="691"/>
    </location>
</feature>
<dbReference type="GO" id="GO:0016020">
    <property type="term" value="C:membrane"/>
    <property type="evidence" value="ECO:0007669"/>
    <property type="project" value="UniProtKB-SubCell"/>
</dbReference>
<dbReference type="GO" id="GO:0000155">
    <property type="term" value="F:phosphorelay sensor kinase activity"/>
    <property type="evidence" value="ECO:0007669"/>
    <property type="project" value="InterPro"/>
</dbReference>
<dbReference type="SUPFAM" id="SSF158472">
    <property type="entry name" value="HAMP domain-like"/>
    <property type="match status" value="1"/>
</dbReference>
<feature type="domain" description="HAMP" evidence="12">
    <location>
        <begin position="353"/>
        <end position="405"/>
    </location>
</feature>
<evidence type="ECO:0000256" key="4">
    <source>
        <dbReference type="ARBA" id="ARBA00022553"/>
    </source>
</evidence>
<dbReference type="InterPro" id="IPR003660">
    <property type="entry name" value="HAMP_dom"/>
</dbReference>
<keyword evidence="9" id="KW-0812">Transmembrane</keyword>
<organism evidence="13 14">
    <name type="scientific">Desulfamplus magnetovallimortis</name>
    <dbReference type="NCBI Taxonomy" id="1246637"/>
    <lineage>
        <taxon>Bacteria</taxon>
        <taxon>Pseudomonadati</taxon>
        <taxon>Thermodesulfobacteriota</taxon>
        <taxon>Desulfobacteria</taxon>
        <taxon>Desulfobacterales</taxon>
        <taxon>Desulfobacteraceae</taxon>
        <taxon>Desulfamplus</taxon>
    </lineage>
</organism>
<feature type="transmembrane region" description="Helical" evidence="9">
    <location>
        <begin position="330"/>
        <end position="351"/>
    </location>
</feature>
<dbReference type="InterPro" id="IPR003594">
    <property type="entry name" value="HATPase_dom"/>
</dbReference>
<feature type="transmembrane region" description="Helical" evidence="9">
    <location>
        <begin position="12"/>
        <end position="36"/>
    </location>
</feature>
<dbReference type="Gene3D" id="3.30.565.10">
    <property type="entry name" value="Histidine kinase-like ATPase, C-terminal domain"/>
    <property type="match status" value="1"/>
</dbReference>
<evidence type="ECO:0000259" key="12">
    <source>
        <dbReference type="PROSITE" id="PS50885"/>
    </source>
</evidence>
<evidence type="ECO:0000256" key="1">
    <source>
        <dbReference type="ARBA" id="ARBA00000085"/>
    </source>
</evidence>
<dbReference type="Pfam" id="PF02518">
    <property type="entry name" value="HATPase_c"/>
    <property type="match status" value="1"/>
</dbReference>
<dbReference type="AlphaFoldDB" id="A0A1W1H6W8"/>
<accession>A0A1W1H6W8</accession>
<dbReference type="PANTHER" id="PTHR43065:SF42">
    <property type="entry name" value="TWO-COMPONENT SENSOR PPRA"/>
    <property type="match status" value="1"/>
</dbReference>
<evidence type="ECO:0000256" key="6">
    <source>
        <dbReference type="ARBA" id="ARBA00022777"/>
    </source>
</evidence>
<dbReference type="Gene3D" id="1.20.58.920">
    <property type="match status" value="1"/>
</dbReference>
<keyword evidence="5 13" id="KW-0808">Transferase</keyword>
<dbReference type="PROSITE" id="PS50110">
    <property type="entry name" value="RESPONSE_REGULATORY"/>
    <property type="match status" value="1"/>
</dbReference>
<dbReference type="Proteomes" id="UP000191931">
    <property type="component" value="Unassembled WGS sequence"/>
</dbReference>
<dbReference type="InterPro" id="IPR036097">
    <property type="entry name" value="HisK_dim/P_sf"/>
</dbReference>
<evidence type="ECO:0000313" key="13">
    <source>
        <dbReference type="EMBL" id="SLM28176.1"/>
    </source>
</evidence>
<dbReference type="InterPro" id="IPR038188">
    <property type="entry name" value="TorS_sensor_sf"/>
</dbReference>
<name>A0A1W1H6W8_9BACT</name>
<dbReference type="Gene3D" id="3.40.50.2300">
    <property type="match status" value="1"/>
</dbReference>
<evidence type="ECO:0000256" key="9">
    <source>
        <dbReference type="SAM" id="Phobius"/>
    </source>
</evidence>
<evidence type="ECO:0000256" key="5">
    <source>
        <dbReference type="ARBA" id="ARBA00022679"/>
    </source>
</evidence>
<dbReference type="InterPro" id="IPR003661">
    <property type="entry name" value="HisK_dim/P_dom"/>
</dbReference>
<gene>
    <name evidence="13" type="ORF">MTBBW1_1270026</name>
</gene>
<keyword evidence="6 13" id="KW-0418">Kinase</keyword>
<dbReference type="SUPFAM" id="SSF52172">
    <property type="entry name" value="CheY-like"/>
    <property type="match status" value="1"/>
</dbReference>
<dbReference type="SUPFAM" id="SSF55874">
    <property type="entry name" value="ATPase domain of HSP90 chaperone/DNA topoisomerase II/histidine kinase"/>
    <property type="match status" value="1"/>
</dbReference>
<evidence type="ECO:0000256" key="8">
    <source>
        <dbReference type="SAM" id="Coils"/>
    </source>
</evidence>
<evidence type="ECO:0000256" key="2">
    <source>
        <dbReference type="ARBA" id="ARBA00004370"/>
    </source>
</evidence>
<dbReference type="SMART" id="SM00387">
    <property type="entry name" value="HATPase_c"/>
    <property type="match status" value="1"/>
</dbReference>
<dbReference type="InterPro" id="IPR004358">
    <property type="entry name" value="Sig_transdc_His_kin-like_C"/>
</dbReference>
<evidence type="ECO:0000256" key="3">
    <source>
        <dbReference type="ARBA" id="ARBA00012438"/>
    </source>
</evidence>
<evidence type="ECO:0000259" key="10">
    <source>
        <dbReference type="PROSITE" id="PS50109"/>
    </source>
</evidence>
<dbReference type="Pfam" id="PF21689">
    <property type="entry name" value="TorS_sensor_domain"/>
    <property type="match status" value="1"/>
</dbReference>
<dbReference type="Gene3D" id="1.10.8.500">
    <property type="entry name" value="HAMP domain in histidine kinase"/>
    <property type="match status" value="1"/>
</dbReference>
<dbReference type="Pfam" id="PF00072">
    <property type="entry name" value="Response_reg"/>
    <property type="match status" value="1"/>
</dbReference>
<dbReference type="PRINTS" id="PR00344">
    <property type="entry name" value="BCTRLSENSOR"/>
</dbReference>
<dbReference type="SMART" id="SM00388">
    <property type="entry name" value="HisKA"/>
    <property type="match status" value="1"/>
</dbReference>
<sequence>MNPQKSVKIKLMASFIAVTAFMVLSTLLNFYILFFFRNTLDKITTQDLPPLILAQQLAAQSERIVASAPSLIASADEKERTVISGEINSEIENLSRIFGQLGNFALSIGMVRELESDFRDFTGYVSRIDQTVRKKLVLTEAQQRRYTQLLETYKKSEEIINPAISVFRVPVDQWIEMNEGMMADDVAAKVEQLLHLVNIRMTTSSLTKLLLSVATEQNEENLNLIKLKCLSNLADMSEQSEELIPQLSNAYGQLIAEFHGYVDYLDYPDSIPEIRREILKTISDAGLLSKECVELSRKINAVVQILIEKTRTDVQATTSKARFVWKTISTILVLVFIASLAVSIIMGWQYIEKRVIRPIEELAGAAREIEAGNLERQVMVESDDEIGNLATAFNSMVIKRKDAELSLRNARDELEHRVQERTQELSVKNDQLNDEIRERIASEKMRKELEIKLLQSQKLEAVGTLSGGIAHDFNNILVPIIGYTEMMLDDLAAGNPLRESLNEIYSAAMRARGLVQQILTFSRQETDEFHEMNLEPVIKEALKLIRATIPATIKMEQDIRSDCGMIKANPTQIHQIVMNLTTNAYHAMEESGGELNVTLKEIELGEHDATISGVLKGRYACLTVADTGKGMTEEVKEKIFDPFFTTKDVGKGTGMGLSVVHGIVTKMGGFINVDSQHGQGSKFHVYLPMAGTDFSDRQDYKEEKEIQGGTEHILLVDDEESLIRMEKRMLERLGYKVTSCASAIEAIETCMLTPDVFDIVITDMAMPGMSGDKLAAELTRLRPDIPVLLCTGFSEIMSEEKALSLGIKGFLMKPVIMKDLSLKIREVLENT</sequence>
<comment type="catalytic activity">
    <reaction evidence="1">
        <text>ATP + protein L-histidine = ADP + protein N-phospho-L-histidine.</text>
        <dbReference type="EC" id="2.7.13.3"/>
    </reaction>
</comment>
<dbReference type="CDD" id="cd00156">
    <property type="entry name" value="REC"/>
    <property type="match status" value="1"/>
</dbReference>
<dbReference type="STRING" id="1246637.MTBBW1_1270026"/>
<feature type="modified residue" description="4-aspartylphosphate" evidence="7">
    <location>
        <position position="763"/>
    </location>
</feature>
<keyword evidence="8" id="KW-0175">Coiled coil</keyword>
<evidence type="ECO:0000259" key="11">
    <source>
        <dbReference type="PROSITE" id="PS50110"/>
    </source>
</evidence>
<feature type="domain" description="Response regulatory" evidence="11">
    <location>
        <begin position="712"/>
        <end position="828"/>
    </location>
</feature>
<dbReference type="RefSeq" id="WP_245809402.1">
    <property type="nucleotide sequence ID" value="NZ_LT828547.1"/>
</dbReference>
<dbReference type="InterPro" id="IPR001789">
    <property type="entry name" value="Sig_transdc_resp-reg_receiver"/>
</dbReference>
<dbReference type="PROSITE" id="PS50109">
    <property type="entry name" value="HIS_KIN"/>
    <property type="match status" value="1"/>
</dbReference>
<reference evidence="13 14" key="1">
    <citation type="submission" date="2017-03" db="EMBL/GenBank/DDBJ databases">
        <authorList>
            <person name="Afonso C.L."/>
            <person name="Miller P.J."/>
            <person name="Scott M.A."/>
            <person name="Spackman E."/>
            <person name="Goraichik I."/>
            <person name="Dimitrov K.M."/>
            <person name="Suarez D.L."/>
            <person name="Swayne D.E."/>
        </authorList>
    </citation>
    <scope>NUCLEOTIDE SEQUENCE [LARGE SCALE GENOMIC DNA]</scope>
    <source>
        <strain evidence="13">PRJEB14757</strain>
    </source>
</reference>
<feature type="coiled-coil region" evidence="8">
    <location>
        <begin position="400"/>
        <end position="431"/>
    </location>
</feature>
<comment type="subcellular location">
    <subcellularLocation>
        <location evidence="2">Membrane</location>
    </subcellularLocation>
</comment>
<keyword evidence="4 7" id="KW-0597">Phosphoprotein</keyword>